<evidence type="ECO:0000313" key="6">
    <source>
        <dbReference type="Proteomes" id="UP001282288"/>
    </source>
</evidence>
<dbReference type="SUPFAM" id="SSF46894">
    <property type="entry name" value="C-terminal effector domain of the bipartite response regulators"/>
    <property type="match status" value="1"/>
</dbReference>
<dbReference type="EMBL" id="JARAWC010000018">
    <property type="protein sequence ID" value="MDX2962830.1"/>
    <property type="molecule type" value="Genomic_DNA"/>
</dbReference>
<dbReference type="GO" id="GO:0003677">
    <property type="term" value="F:DNA binding"/>
    <property type="evidence" value="ECO:0007669"/>
    <property type="project" value="InterPro"/>
</dbReference>
<keyword evidence="2" id="KW-0067">ATP-binding</keyword>
<dbReference type="SUPFAM" id="SSF48452">
    <property type="entry name" value="TPR-like"/>
    <property type="match status" value="1"/>
</dbReference>
<dbReference type="GO" id="GO:0006355">
    <property type="term" value="P:regulation of DNA-templated transcription"/>
    <property type="evidence" value="ECO:0007669"/>
    <property type="project" value="InterPro"/>
</dbReference>
<dbReference type="InterPro" id="IPR027417">
    <property type="entry name" value="P-loop_NTPase"/>
</dbReference>
<dbReference type="PANTHER" id="PTHR16305">
    <property type="entry name" value="TESTICULAR SOLUBLE ADENYLYL CYCLASE"/>
    <property type="match status" value="1"/>
</dbReference>
<dbReference type="GO" id="GO:0005737">
    <property type="term" value="C:cytoplasm"/>
    <property type="evidence" value="ECO:0007669"/>
    <property type="project" value="TreeGrafter"/>
</dbReference>
<proteinExistence type="predicted"/>
<sequence length="1051" mass="112186">MGSHTDELARWGRPARMDRTDARLLGRERELERLDGLLGDSDGPRFVLVRGEHGVGRSAFLRAAGERLRARGGAVYAVDCVPGDADRPLLLALRVVMAVRGRGPVAEALTAVDRGDRAGMEALLRADLARCAPVTVLVDDVQYADSGSLAALGRVDVPGVRLVVSGACLDGAGLVASEVGRDGEGLVASATCLDGAVPGVRLVASGASRDGAVPGVWLMASAASWDGARPDTSAPADGNAPLLDGPSADVMVLHPLSPHDTHALVARWLQAEADTQLSRQIGELTRGLPGAVEALLTAWTRRDVIRVADGHAFVPSRATVPVLPDDDRFLTALDRLGEPARTVAAALSILGPLGEQALQLTAECTGLSIEAVHEGARSLAEAGIVDEAPGRPFRLPLTAHSVRERMSPVRRSRLSAVAVEVLWNDGASEPGETSAHRADAEPGPGDTPAHCADPEPGTSAHREDAGPGPVGGTDTSAHRAEPSLRDPTDTPAHHANAGTLLDGTAVQTYRADAGSLVDRERAVAELTDAARQIRPGTDDGRVLRWLRAARDLTEHADARDLVLQQYGITAYLACDYPAARTAAESLLRDPGPTLSDLDLQEAACLIVAVTANQRDWSAMSRLGTAHWWDVLPIPALAKVTGRALALCHLSRWRQTEDLLRTTETVWNTDPRARAVPVVCLATAELGLGRPEPYRRALAFDDAPQLPPGKVYSLAGGMVDNLLSRYDLVGTTALLTTTGLTVPVLPPLTRFLHDHLTGRWDQALESARRLLAGREIQSTPVADSTLLPARTAAILLAQGRVTTALHLVRDAHGPEGTPPHGALHASEAELLMALGDLDGAERTLRTGLDRARAHDQAHGTDELWSLLAQLTSRAGRDREAADCLRRLEHLVRQTGTDRTRLLYLLTSARVLRDEATAHRDLREAVDLARRRGLPFETATTLMTAATAGAVPATVLHEAYEVFGRTGASLWRFHTRTALREAGLAVPGRRQATTENDHLLTTLLTEQLTTRQIARVLHLTENAASRRLSRLFARTGTRSRTELVTASLTPTFA</sequence>
<accession>A0AAP6BDV1</accession>
<dbReference type="InterPro" id="IPR016032">
    <property type="entry name" value="Sig_transdc_resp-reg_C-effctor"/>
</dbReference>
<name>A0AAP6BDV1_9ACTN</name>
<dbReference type="Pfam" id="PF13191">
    <property type="entry name" value="AAA_16"/>
    <property type="match status" value="1"/>
</dbReference>
<protein>
    <submittedName>
        <fullName evidence="5">AAA family ATPase</fullName>
    </submittedName>
</protein>
<evidence type="ECO:0000256" key="1">
    <source>
        <dbReference type="ARBA" id="ARBA00022741"/>
    </source>
</evidence>
<feature type="domain" description="HTH luxR-type" evidence="4">
    <location>
        <begin position="988"/>
        <end position="1045"/>
    </location>
</feature>
<dbReference type="InterPro" id="IPR011990">
    <property type="entry name" value="TPR-like_helical_dom_sf"/>
</dbReference>
<keyword evidence="1" id="KW-0547">Nucleotide-binding</keyword>
<evidence type="ECO:0000256" key="2">
    <source>
        <dbReference type="ARBA" id="ARBA00022840"/>
    </source>
</evidence>
<dbReference type="RefSeq" id="WP_010356196.1">
    <property type="nucleotide sequence ID" value="NZ_CP122369.1"/>
</dbReference>
<dbReference type="Gene3D" id="1.25.40.10">
    <property type="entry name" value="Tetratricopeptide repeat domain"/>
    <property type="match status" value="1"/>
</dbReference>
<feature type="region of interest" description="Disordered" evidence="3">
    <location>
        <begin position="425"/>
        <end position="501"/>
    </location>
</feature>
<dbReference type="Gene3D" id="1.10.10.10">
    <property type="entry name" value="Winged helix-like DNA-binding domain superfamily/Winged helix DNA-binding domain"/>
    <property type="match status" value="1"/>
</dbReference>
<evidence type="ECO:0000256" key="3">
    <source>
        <dbReference type="SAM" id="MobiDB-lite"/>
    </source>
</evidence>
<dbReference type="SMART" id="SM00421">
    <property type="entry name" value="HTH_LUXR"/>
    <property type="match status" value="1"/>
</dbReference>
<evidence type="ECO:0000259" key="4">
    <source>
        <dbReference type="SMART" id="SM00421"/>
    </source>
</evidence>
<dbReference type="InterPro" id="IPR036388">
    <property type="entry name" value="WH-like_DNA-bd_sf"/>
</dbReference>
<organism evidence="5 6">
    <name type="scientific">Streptomyces acidiscabies</name>
    <dbReference type="NCBI Taxonomy" id="42234"/>
    <lineage>
        <taxon>Bacteria</taxon>
        <taxon>Bacillati</taxon>
        <taxon>Actinomycetota</taxon>
        <taxon>Actinomycetes</taxon>
        <taxon>Kitasatosporales</taxon>
        <taxon>Streptomycetaceae</taxon>
        <taxon>Streptomyces</taxon>
    </lineage>
</organism>
<feature type="compositionally biased region" description="Basic and acidic residues" evidence="3">
    <location>
        <begin position="476"/>
        <end position="492"/>
    </location>
</feature>
<dbReference type="GO" id="GO:0004016">
    <property type="term" value="F:adenylate cyclase activity"/>
    <property type="evidence" value="ECO:0007669"/>
    <property type="project" value="TreeGrafter"/>
</dbReference>
<dbReference type="SUPFAM" id="SSF52540">
    <property type="entry name" value="P-loop containing nucleoside triphosphate hydrolases"/>
    <property type="match status" value="1"/>
</dbReference>
<reference evidence="5" key="1">
    <citation type="journal article" date="2023" name="Microb. Genom.">
        <title>Mesoterricola silvestris gen. nov., sp. nov., Mesoterricola sediminis sp. nov., Geothrix oryzae sp. nov., Geothrix edaphica sp. nov., Geothrix rubra sp. nov., and Geothrix limicola sp. nov., six novel members of Acidobacteriota isolated from soils.</title>
        <authorList>
            <person name="Weisberg A.J."/>
            <person name="Pearce E."/>
            <person name="Kramer C.G."/>
            <person name="Chang J.H."/>
            <person name="Clarke C.R."/>
        </authorList>
    </citation>
    <scope>NUCLEOTIDE SEQUENCE</scope>
    <source>
        <strain evidence="5">NRRL_B-16521</strain>
    </source>
</reference>
<dbReference type="AlphaFoldDB" id="A0AAP6BDV1"/>
<dbReference type="GO" id="GO:0005524">
    <property type="term" value="F:ATP binding"/>
    <property type="evidence" value="ECO:0007669"/>
    <property type="project" value="UniProtKB-KW"/>
</dbReference>
<dbReference type="PANTHER" id="PTHR16305:SF28">
    <property type="entry name" value="GUANYLATE CYCLASE DOMAIN-CONTAINING PROTEIN"/>
    <property type="match status" value="1"/>
</dbReference>
<dbReference type="GeneID" id="69808674"/>
<gene>
    <name evidence="5" type="ORF">PV399_24385</name>
</gene>
<dbReference type="InterPro" id="IPR000792">
    <property type="entry name" value="Tscrpt_reg_LuxR_C"/>
</dbReference>
<dbReference type="InterPro" id="IPR041664">
    <property type="entry name" value="AAA_16"/>
</dbReference>
<dbReference type="Proteomes" id="UP001282288">
    <property type="component" value="Unassembled WGS sequence"/>
</dbReference>
<evidence type="ECO:0000313" key="5">
    <source>
        <dbReference type="EMBL" id="MDX2962830.1"/>
    </source>
</evidence>
<comment type="caution">
    <text evidence="5">The sequence shown here is derived from an EMBL/GenBank/DDBJ whole genome shotgun (WGS) entry which is preliminary data.</text>
</comment>